<dbReference type="AlphaFoldDB" id="A0A401Q3V7"/>
<dbReference type="CDD" id="cd00540">
    <property type="entry name" value="AAG"/>
    <property type="match status" value="1"/>
</dbReference>
<keyword evidence="6" id="KW-0378">Hydrolase</keyword>
<feature type="compositionally biased region" description="Gly residues" evidence="14">
    <location>
        <begin position="26"/>
        <end position="44"/>
    </location>
</feature>
<gene>
    <name evidence="15" type="ORF">scyTo_0017075</name>
</gene>
<dbReference type="HAMAP" id="MF_00527">
    <property type="entry name" value="3MGH"/>
    <property type="match status" value="1"/>
</dbReference>
<dbReference type="PANTHER" id="PTHR10429:SF0">
    <property type="entry name" value="DNA-3-METHYLADENINE GLYCOSYLASE"/>
    <property type="match status" value="1"/>
</dbReference>
<dbReference type="GO" id="GO:0003677">
    <property type="term" value="F:DNA binding"/>
    <property type="evidence" value="ECO:0007669"/>
    <property type="project" value="InterPro"/>
</dbReference>
<dbReference type="Pfam" id="PF02245">
    <property type="entry name" value="Pur_DNA_glyco"/>
    <property type="match status" value="1"/>
</dbReference>
<keyword evidence="16" id="KW-1185">Reference proteome</keyword>
<comment type="subunit">
    <text evidence="9">Binds MBD1. Binds SSBP1.</text>
</comment>
<evidence type="ECO:0000256" key="8">
    <source>
        <dbReference type="ARBA" id="ARBA00033426"/>
    </source>
</evidence>
<dbReference type="GO" id="GO:0003905">
    <property type="term" value="F:alkylbase DNA N-glycosylase activity"/>
    <property type="evidence" value="ECO:0007669"/>
    <property type="project" value="UniProtKB-EC"/>
</dbReference>
<name>A0A401Q3V7_SCYTO</name>
<dbReference type="GO" id="GO:0006284">
    <property type="term" value="P:base-excision repair"/>
    <property type="evidence" value="ECO:0007669"/>
    <property type="project" value="InterPro"/>
</dbReference>
<feature type="region of interest" description="Disordered" evidence="14">
    <location>
        <begin position="22"/>
        <end position="78"/>
    </location>
</feature>
<evidence type="ECO:0000256" key="1">
    <source>
        <dbReference type="ARBA" id="ARBA00000086"/>
    </source>
</evidence>
<evidence type="ECO:0000313" key="15">
    <source>
        <dbReference type="EMBL" id="GCB80072.1"/>
    </source>
</evidence>
<comment type="function">
    <text evidence="2">Hydrolysis of the deoxyribose N-glycosidic bond to excise 3-methyladenine, and 7-methylguanine from the damaged DNA polymer formed by alkylation lesions.</text>
</comment>
<dbReference type="InterPro" id="IPR003180">
    <property type="entry name" value="MPG"/>
</dbReference>
<evidence type="ECO:0000256" key="11">
    <source>
        <dbReference type="ARBA" id="ARBA00076879"/>
    </source>
</evidence>
<keyword evidence="7" id="KW-0234">DNA repair</keyword>
<dbReference type="EC" id="3.2.2.21" evidence="4"/>
<proteinExistence type="inferred from homology"/>
<dbReference type="SUPFAM" id="SSF50486">
    <property type="entry name" value="FMT C-terminal domain-like"/>
    <property type="match status" value="1"/>
</dbReference>
<dbReference type="FunFam" id="3.10.300.10:FF:000001">
    <property type="entry name" value="Putative 3-methyladenine DNA glycosylase"/>
    <property type="match status" value="1"/>
</dbReference>
<dbReference type="NCBIfam" id="TIGR00567">
    <property type="entry name" value="3mg"/>
    <property type="match status" value="1"/>
</dbReference>
<dbReference type="EMBL" id="BFAA01010801">
    <property type="protein sequence ID" value="GCB80072.1"/>
    <property type="molecule type" value="Genomic_DNA"/>
</dbReference>
<dbReference type="Proteomes" id="UP000288216">
    <property type="component" value="Unassembled WGS sequence"/>
</dbReference>
<evidence type="ECO:0000256" key="10">
    <source>
        <dbReference type="ARBA" id="ARBA00068926"/>
    </source>
</evidence>
<comment type="similarity">
    <text evidence="3">Belongs to the DNA glycosylase MPG family.</text>
</comment>
<protein>
    <recommendedName>
        <fullName evidence="10">DNA-3-methyladenine glycosylase</fullName>
        <ecNumber evidence="4">3.2.2.21</ecNumber>
    </recommendedName>
    <alternativeName>
        <fullName evidence="11">3-alkyladenine DNA glycosylase</fullName>
    </alternativeName>
    <alternativeName>
        <fullName evidence="8">3-methyladenine DNA glycosidase</fullName>
    </alternativeName>
    <alternativeName>
        <fullName evidence="13">ADPG</fullName>
    </alternativeName>
    <alternativeName>
        <fullName evidence="12">N-methylpurine-DNA glycosylase</fullName>
    </alternativeName>
</protein>
<evidence type="ECO:0000256" key="4">
    <source>
        <dbReference type="ARBA" id="ARBA00012000"/>
    </source>
</evidence>
<reference evidence="15 16" key="1">
    <citation type="journal article" date="2018" name="Nat. Ecol. Evol.">
        <title>Shark genomes provide insights into elasmobranch evolution and the origin of vertebrates.</title>
        <authorList>
            <person name="Hara Y"/>
            <person name="Yamaguchi K"/>
            <person name="Onimaru K"/>
            <person name="Kadota M"/>
            <person name="Koyanagi M"/>
            <person name="Keeley SD"/>
            <person name="Tatsumi K"/>
            <person name="Tanaka K"/>
            <person name="Motone F"/>
            <person name="Kageyama Y"/>
            <person name="Nozu R"/>
            <person name="Adachi N"/>
            <person name="Nishimura O"/>
            <person name="Nakagawa R"/>
            <person name="Tanegashima C"/>
            <person name="Kiyatake I"/>
            <person name="Matsumoto R"/>
            <person name="Murakumo K"/>
            <person name="Nishida K"/>
            <person name="Terakita A"/>
            <person name="Kuratani S"/>
            <person name="Sato K"/>
            <person name="Hyodo S Kuraku.S."/>
        </authorList>
    </citation>
    <scope>NUCLEOTIDE SEQUENCE [LARGE SCALE GENOMIC DNA]</scope>
</reference>
<evidence type="ECO:0000256" key="13">
    <source>
        <dbReference type="ARBA" id="ARBA00082988"/>
    </source>
</evidence>
<evidence type="ECO:0000256" key="9">
    <source>
        <dbReference type="ARBA" id="ARBA00066187"/>
    </source>
</evidence>
<evidence type="ECO:0000256" key="6">
    <source>
        <dbReference type="ARBA" id="ARBA00022801"/>
    </source>
</evidence>
<comment type="catalytic activity">
    <reaction evidence="1">
        <text>Hydrolysis of alkylated DNA, releasing 3-methyladenine, 3-methylguanine, 7-methylguanine and 7-methyladenine.</text>
        <dbReference type="EC" id="3.2.2.21"/>
    </reaction>
</comment>
<sequence>MGPKKRKVLPARGRRRELCAELERGLGAGEEPGLGAGEEPGLGAGEELEPGLGAGEELEPGLGAGEELDPRQQQQEEGPLSSVYFNTAQVTHCRLSSSFFNRPCVTLAKEFLGQVMVRKFPDGREVKGRIVETEAYLGGEDQASHSRGGRQTPRNVAMFMSPGTMYVYQIYGVYFCLNVSSQGDGAAVLLRSLEPLQGLDAMRHFRSQRRKDTGKLLKDHELCNGPSKLCQAFDITKTFDRGDLATGTEIWMEPGPESISGADIVSTSRIGIGYAGEWVSKPLRFYIKGNKCVSVVDRKAEKVND</sequence>
<evidence type="ECO:0000256" key="14">
    <source>
        <dbReference type="SAM" id="MobiDB-lite"/>
    </source>
</evidence>
<dbReference type="PANTHER" id="PTHR10429">
    <property type="entry name" value="DNA-3-METHYLADENINE GLYCOSYLASE"/>
    <property type="match status" value="1"/>
</dbReference>
<evidence type="ECO:0000256" key="12">
    <source>
        <dbReference type="ARBA" id="ARBA00078171"/>
    </source>
</evidence>
<dbReference type="Gene3D" id="3.10.300.10">
    <property type="entry name" value="Methylpurine-DNA glycosylase (MPG)"/>
    <property type="match status" value="1"/>
</dbReference>
<dbReference type="OMA" id="VEAYHHT"/>
<keyword evidence="5" id="KW-0227">DNA damage</keyword>
<accession>A0A401Q3V7</accession>
<evidence type="ECO:0000256" key="5">
    <source>
        <dbReference type="ARBA" id="ARBA00022763"/>
    </source>
</evidence>
<evidence type="ECO:0000256" key="7">
    <source>
        <dbReference type="ARBA" id="ARBA00023204"/>
    </source>
</evidence>
<comment type="caution">
    <text evidence="15">The sequence shown here is derived from an EMBL/GenBank/DDBJ whole genome shotgun (WGS) entry which is preliminary data.</text>
</comment>
<evidence type="ECO:0000256" key="2">
    <source>
        <dbReference type="ARBA" id="ARBA00002421"/>
    </source>
</evidence>
<evidence type="ECO:0000313" key="16">
    <source>
        <dbReference type="Proteomes" id="UP000288216"/>
    </source>
</evidence>
<dbReference type="STRING" id="75743.A0A401Q3V7"/>
<dbReference type="InterPro" id="IPR036995">
    <property type="entry name" value="MPG_sf"/>
</dbReference>
<evidence type="ECO:0000256" key="3">
    <source>
        <dbReference type="ARBA" id="ARBA00009232"/>
    </source>
</evidence>
<organism evidence="15 16">
    <name type="scientific">Scyliorhinus torazame</name>
    <name type="common">Cloudy catshark</name>
    <name type="synonym">Catulus torazame</name>
    <dbReference type="NCBI Taxonomy" id="75743"/>
    <lineage>
        <taxon>Eukaryota</taxon>
        <taxon>Metazoa</taxon>
        <taxon>Chordata</taxon>
        <taxon>Craniata</taxon>
        <taxon>Vertebrata</taxon>
        <taxon>Chondrichthyes</taxon>
        <taxon>Elasmobranchii</taxon>
        <taxon>Galeomorphii</taxon>
        <taxon>Galeoidea</taxon>
        <taxon>Carcharhiniformes</taxon>
        <taxon>Scyliorhinidae</taxon>
        <taxon>Scyliorhinus</taxon>
    </lineage>
</organism>
<dbReference type="InterPro" id="IPR011034">
    <property type="entry name" value="Formyl_transferase-like_C_sf"/>
</dbReference>
<dbReference type="OrthoDB" id="6353017at2759"/>